<dbReference type="GO" id="GO:0005654">
    <property type="term" value="C:nucleoplasm"/>
    <property type="evidence" value="ECO:0007669"/>
    <property type="project" value="TreeGrafter"/>
</dbReference>
<evidence type="ECO:0000313" key="14">
    <source>
        <dbReference type="Ensembl" id="ENSELUP00000083778.1"/>
    </source>
</evidence>
<keyword evidence="3" id="KW-0479">Metal-binding</keyword>
<dbReference type="PANTHER" id="PTHR24399">
    <property type="entry name" value="ZINC FINGER AND BTB DOMAIN-CONTAINING"/>
    <property type="match status" value="1"/>
</dbReference>
<dbReference type="SUPFAM" id="SSF57667">
    <property type="entry name" value="beta-beta-alpha zinc fingers"/>
    <property type="match status" value="2"/>
</dbReference>
<dbReference type="Proteomes" id="UP000265140">
    <property type="component" value="Chromosome 20"/>
</dbReference>
<evidence type="ECO:0000256" key="2">
    <source>
        <dbReference type="ARBA" id="ARBA00006991"/>
    </source>
</evidence>
<evidence type="ECO:0000256" key="11">
    <source>
        <dbReference type="PROSITE-ProRule" id="PRU00042"/>
    </source>
</evidence>
<keyword evidence="4" id="KW-0677">Repeat</keyword>
<keyword evidence="6" id="KW-0862">Zinc</keyword>
<accession>A0AAY5K468</accession>
<evidence type="ECO:0000313" key="15">
    <source>
        <dbReference type="Proteomes" id="UP000265140"/>
    </source>
</evidence>
<feature type="compositionally biased region" description="Basic and acidic residues" evidence="12">
    <location>
        <begin position="128"/>
        <end position="157"/>
    </location>
</feature>
<dbReference type="FunFam" id="3.30.160.60:FF:000931">
    <property type="entry name" value="zinc finger protein 697"/>
    <property type="match status" value="1"/>
</dbReference>
<keyword evidence="15" id="KW-1185">Reference proteome</keyword>
<evidence type="ECO:0000256" key="9">
    <source>
        <dbReference type="ARBA" id="ARBA00023163"/>
    </source>
</evidence>
<comment type="subcellular location">
    <subcellularLocation>
        <location evidence="1">Nucleus</location>
    </subcellularLocation>
</comment>
<feature type="domain" description="C2H2-type" evidence="13">
    <location>
        <begin position="248"/>
        <end position="276"/>
    </location>
</feature>
<dbReference type="PROSITE" id="PS50157">
    <property type="entry name" value="ZINC_FINGER_C2H2_2"/>
    <property type="match status" value="4"/>
</dbReference>
<dbReference type="GeneTree" id="ENSGT00940000162367"/>
<reference evidence="14" key="3">
    <citation type="submission" date="2025-09" db="UniProtKB">
        <authorList>
            <consortium name="Ensembl"/>
        </authorList>
    </citation>
    <scope>IDENTIFICATION</scope>
</reference>
<keyword evidence="8" id="KW-0238">DNA-binding</keyword>
<dbReference type="GO" id="GO:0008270">
    <property type="term" value="F:zinc ion binding"/>
    <property type="evidence" value="ECO:0007669"/>
    <property type="project" value="UniProtKB-KW"/>
</dbReference>
<evidence type="ECO:0000256" key="5">
    <source>
        <dbReference type="ARBA" id="ARBA00022771"/>
    </source>
</evidence>
<evidence type="ECO:0000256" key="8">
    <source>
        <dbReference type="ARBA" id="ARBA00023125"/>
    </source>
</evidence>
<evidence type="ECO:0000256" key="3">
    <source>
        <dbReference type="ARBA" id="ARBA00022723"/>
    </source>
</evidence>
<comment type="similarity">
    <text evidence="2">Belongs to the krueppel C2H2-type zinc-finger protein family.</text>
</comment>
<feature type="domain" description="C2H2-type" evidence="13">
    <location>
        <begin position="391"/>
        <end position="419"/>
    </location>
</feature>
<keyword evidence="10" id="KW-0539">Nucleus</keyword>
<name>A0AAY5K468_ESOLU</name>
<dbReference type="Ensembl" id="ENSELUT00000098891.1">
    <property type="protein sequence ID" value="ENSELUP00000083778.1"/>
    <property type="gene ID" value="ENSELUG00000038067.1"/>
</dbReference>
<dbReference type="GO" id="GO:0001227">
    <property type="term" value="F:DNA-binding transcription repressor activity, RNA polymerase II-specific"/>
    <property type="evidence" value="ECO:0007669"/>
    <property type="project" value="TreeGrafter"/>
</dbReference>
<evidence type="ECO:0000256" key="4">
    <source>
        <dbReference type="ARBA" id="ARBA00022737"/>
    </source>
</evidence>
<dbReference type="PROSITE" id="PS00028">
    <property type="entry name" value="ZINC_FINGER_C2H2_1"/>
    <property type="match status" value="5"/>
</dbReference>
<dbReference type="GO" id="GO:0000978">
    <property type="term" value="F:RNA polymerase II cis-regulatory region sequence-specific DNA binding"/>
    <property type="evidence" value="ECO:0007669"/>
    <property type="project" value="TreeGrafter"/>
</dbReference>
<evidence type="ECO:0000259" key="13">
    <source>
        <dbReference type="PROSITE" id="PS50157"/>
    </source>
</evidence>
<dbReference type="Pfam" id="PF00096">
    <property type="entry name" value="zf-C2H2"/>
    <property type="match status" value="3"/>
</dbReference>
<keyword evidence="9" id="KW-0804">Transcription</keyword>
<evidence type="ECO:0000256" key="7">
    <source>
        <dbReference type="ARBA" id="ARBA00023015"/>
    </source>
</evidence>
<evidence type="ECO:0000256" key="10">
    <source>
        <dbReference type="ARBA" id="ARBA00023242"/>
    </source>
</evidence>
<keyword evidence="5 11" id="KW-0863">Zinc-finger</keyword>
<dbReference type="InterPro" id="IPR036236">
    <property type="entry name" value="Znf_C2H2_sf"/>
</dbReference>
<dbReference type="FunFam" id="3.30.160.60:FF:002711">
    <property type="entry name" value="Zinc finger protein 16"/>
    <property type="match status" value="1"/>
</dbReference>
<protein>
    <recommendedName>
        <fullName evidence="13">C2H2-type domain-containing protein</fullName>
    </recommendedName>
</protein>
<sequence>HFIGKISPTVKHGGDDLIVNINCLLQLFRRCEQCRCENAIQINGDRTCLSVTQHCHSCNHLRTWTNSVHSHEDKCLSLAEKKGGEESMVKSLGSKQLKKSTDQHPAIELTIYSTEPEDSESQTSQIDRQGEKNLMDRQGEKNLMDRQGEKNLMDRQGEKKLVAVDGFEGEGGVCELEGEEKLVMEEEDGESRGKPLLKRTVETGMNVSAEHSAKSKHPKDDIVLCPECGVLYSTKLQEYRKCEHKFTARCQDCGKHFVNLQGLKIHRRRLHRQDCEFPCKFCLQPFRTRPDKLTHERSHIFTENVPPYCCVECPLRFDQILIRNRHLREHKSRRHICHTCYKEFDKAHLLERHELSHSDDKPYKCQVCQRAFAQASQLKSHLRVHTGERPFQCQRCDKSFNHNVSLKNHVRRYHRSLTSKEPVPVR</sequence>
<dbReference type="AlphaFoldDB" id="A0AAY5K468"/>
<dbReference type="PANTHER" id="PTHR24399:SF23">
    <property type="entry name" value="C2H2-TYPE DOMAIN-CONTAINING PROTEIN"/>
    <property type="match status" value="1"/>
</dbReference>
<feature type="region of interest" description="Disordered" evidence="12">
    <location>
        <begin position="113"/>
        <end position="157"/>
    </location>
</feature>
<reference evidence="14" key="2">
    <citation type="submission" date="2025-08" db="UniProtKB">
        <authorList>
            <consortium name="Ensembl"/>
        </authorList>
    </citation>
    <scope>IDENTIFICATION</scope>
</reference>
<keyword evidence="7" id="KW-0805">Transcription regulation</keyword>
<dbReference type="SMART" id="SM00355">
    <property type="entry name" value="ZnF_C2H2"/>
    <property type="match status" value="6"/>
</dbReference>
<feature type="domain" description="C2H2-type" evidence="13">
    <location>
        <begin position="363"/>
        <end position="390"/>
    </location>
</feature>
<proteinExistence type="inferred from homology"/>
<dbReference type="InterPro" id="IPR013087">
    <property type="entry name" value="Znf_C2H2_type"/>
</dbReference>
<organism evidence="14 15">
    <name type="scientific">Esox lucius</name>
    <name type="common">Northern pike</name>
    <dbReference type="NCBI Taxonomy" id="8010"/>
    <lineage>
        <taxon>Eukaryota</taxon>
        <taxon>Metazoa</taxon>
        <taxon>Chordata</taxon>
        <taxon>Craniata</taxon>
        <taxon>Vertebrata</taxon>
        <taxon>Euteleostomi</taxon>
        <taxon>Actinopterygii</taxon>
        <taxon>Neopterygii</taxon>
        <taxon>Teleostei</taxon>
        <taxon>Protacanthopterygii</taxon>
        <taxon>Esociformes</taxon>
        <taxon>Esocidae</taxon>
        <taxon>Esox</taxon>
    </lineage>
</organism>
<evidence type="ECO:0000256" key="1">
    <source>
        <dbReference type="ARBA" id="ARBA00004123"/>
    </source>
</evidence>
<feature type="domain" description="C2H2-type" evidence="13">
    <location>
        <begin position="335"/>
        <end position="362"/>
    </location>
</feature>
<evidence type="ECO:0000256" key="6">
    <source>
        <dbReference type="ARBA" id="ARBA00022833"/>
    </source>
</evidence>
<dbReference type="Gene3D" id="3.30.160.60">
    <property type="entry name" value="Classic Zinc Finger"/>
    <property type="match status" value="4"/>
</dbReference>
<evidence type="ECO:0000256" key="12">
    <source>
        <dbReference type="SAM" id="MobiDB-lite"/>
    </source>
</evidence>
<reference evidence="14 15" key="1">
    <citation type="submission" date="2020-02" db="EMBL/GenBank/DDBJ databases">
        <title>Esox lucius (northern pike) genome, fEsoLuc1, primary haplotype.</title>
        <authorList>
            <person name="Myers G."/>
            <person name="Karagic N."/>
            <person name="Meyer A."/>
            <person name="Pippel M."/>
            <person name="Reichard M."/>
            <person name="Winkler S."/>
            <person name="Tracey A."/>
            <person name="Sims Y."/>
            <person name="Howe K."/>
            <person name="Rhie A."/>
            <person name="Formenti G."/>
            <person name="Durbin R."/>
            <person name="Fedrigo O."/>
            <person name="Jarvis E.D."/>
        </authorList>
    </citation>
    <scope>NUCLEOTIDE SEQUENCE [LARGE SCALE GENOMIC DNA]</scope>
</reference>